<organism evidence="1 2">
    <name type="scientific">Saltatorellus ferox</name>
    <dbReference type="NCBI Taxonomy" id="2528018"/>
    <lineage>
        <taxon>Bacteria</taxon>
        <taxon>Pseudomonadati</taxon>
        <taxon>Planctomycetota</taxon>
        <taxon>Planctomycetia</taxon>
        <taxon>Planctomycetia incertae sedis</taxon>
        <taxon>Saltatorellus</taxon>
    </lineage>
</organism>
<gene>
    <name evidence="1" type="ORF">Poly30_54520</name>
</gene>
<dbReference type="SUPFAM" id="SSF82171">
    <property type="entry name" value="DPP6 N-terminal domain-like"/>
    <property type="match status" value="1"/>
</dbReference>
<dbReference type="EMBL" id="CP036434">
    <property type="protein sequence ID" value="QDV09891.1"/>
    <property type="molecule type" value="Genomic_DNA"/>
</dbReference>
<dbReference type="InterPro" id="IPR015943">
    <property type="entry name" value="WD40/YVTN_repeat-like_dom_sf"/>
</dbReference>
<name>A0A518F0N0_9BACT</name>
<keyword evidence="2" id="KW-1185">Reference proteome</keyword>
<dbReference type="Proteomes" id="UP000320390">
    <property type="component" value="Chromosome"/>
</dbReference>
<protein>
    <recommendedName>
        <fullName evidence="3">Lactonase, 7-bladed beta-propeller</fullName>
    </recommendedName>
</protein>
<evidence type="ECO:0000313" key="2">
    <source>
        <dbReference type="Proteomes" id="UP000320390"/>
    </source>
</evidence>
<dbReference type="Gene3D" id="2.130.10.10">
    <property type="entry name" value="YVTN repeat-like/Quinoprotein amine dehydrogenase"/>
    <property type="match status" value="2"/>
</dbReference>
<evidence type="ECO:0008006" key="3">
    <source>
        <dbReference type="Google" id="ProtNLM"/>
    </source>
</evidence>
<dbReference type="SUPFAM" id="SSF63825">
    <property type="entry name" value="YWTD domain"/>
    <property type="match status" value="1"/>
</dbReference>
<dbReference type="RefSeq" id="WP_145205092.1">
    <property type="nucleotide sequence ID" value="NZ_CP036434.1"/>
</dbReference>
<accession>A0A518F0N0</accession>
<dbReference type="InterPro" id="IPR051200">
    <property type="entry name" value="Host-pathogen_enzymatic-act"/>
</dbReference>
<dbReference type="PANTHER" id="PTHR47197">
    <property type="entry name" value="PROTEIN NIRF"/>
    <property type="match status" value="1"/>
</dbReference>
<proteinExistence type="predicted"/>
<reference evidence="1 2" key="1">
    <citation type="submission" date="2019-02" db="EMBL/GenBank/DDBJ databases">
        <title>Deep-cultivation of Planctomycetes and their phenomic and genomic characterization uncovers novel biology.</title>
        <authorList>
            <person name="Wiegand S."/>
            <person name="Jogler M."/>
            <person name="Boedeker C."/>
            <person name="Pinto D."/>
            <person name="Vollmers J."/>
            <person name="Rivas-Marin E."/>
            <person name="Kohn T."/>
            <person name="Peeters S.H."/>
            <person name="Heuer A."/>
            <person name="Rast P."/>
            <person name="Oberbeckmann S."/>
            <person name="Bunk B."/>
            <person name="Jeske O."/>
            <person name="Meyerdierks A."/>
            <person name="Storesund J.E."/>
            <person name="Kallscheuer N."/>
            <person name="Luecker S."/>
            <person name="Lage O.M."/>
            <person name="Pohl T."/>
            <person name="Merkel B.J."/>
            <person name="Hornburger P."/>
            <person name="Mueller R.-W."/>
            <person name="Bruemmer F."/>
            <person name="Labrenz M."/>
            <person name="Spormann A.M."/>
            <person name="Op den Camp H."/>
            <person name="Overmann J."/>
            <person name="Amann R."/>
            <person name="Jetten M.S.M."/>
            <person name="Mascher T."/>
            <person name="Medema M.H."/>
            <person name="Devos D.P."/>
            <person name="Kaster A.-K."/>
            <person name="Ovreas L."/>
            <person name="Rohde M."/>
            <person name="Galperin M.Y."/>
            <person name="Jogler C."/>
        </authorList>
    </citation>
    <scope>NUCLEOTIDE SEQUENCE [LARGE SCALE GENOMIC DNA]</scope>
    <source>
        <strain evidence="1 2">Poly30</strain>
    </source>
</reference>
<dbReference type="PANTHER" id="PTHR47197:SF3">
    <property type="entry name" value="DIHYDRO-HEME D1 DEHYDROGENASE"/>
    <property type="match status" value="1"/>
</dbReference>
<sequence>MLPALLLATLAQATTFLPFEGPEADDAVAALAFDATGDTLLIAHRVSRSLTRYDVQAGLITARIDLGPDVADFSGAWTVEWIPGTRDALVLDSPRGILFRVDSRTMTTLGQVSIGTQGSSEVQLAVTSDGATCAFVRQSAMERRLLIVDLGSMTVSRSIEIGVPLGMGSNGSMASITADDRRAVVVAADPTSISEATLVGYSLATGALEVVAAQAVSTTNMVDVKQSGDRSTWLVTQRNQSGAVEAVRVVGSDLASTNSFTFSGFGSELESFEVDPTGARGWGLLDASVFAFPLDQPQVTPMSSGVQRFPSENVSLFRVSGDGTRLLLAVDRDRVSVFDGGGALIAANVGSSFKWGFTITPLAEAVAPVFAALGSLRYDQVTVLDGRVPAAPVVETSFNSSSLDSFEGPYGLKQLGDSTEVAVVASSSSKLRVIDVATGASRTAPNLLANATDIDALSGGTLLVGHRDGTLLALDSASLAEVSRWTLGGIIEQVTAEPSGTRAWVRVGGSPNHPYDAALMLVETAGPQAGVLGSVPLAGSAIPPRAYIGPHGGLYTGPGGPESYLGFQYRNESASVVFDFAAGRAYAFSPFQEAIETIDLPSFSRVAVQPTSVNGITGHFYPQLTLSPGGGHLISSFTDLSRLFRVSASGLVLVAEMDCSPGAIPVKYSQGFSNDGSIAYLSDLGDDLTGSPCASIAAIDVVSGQVLDAISGTGYLGLIASGDDVALLRSDGVDLTRFDGANFSAPEPVMETEFMAPVLFDASTGILVAAEGSSWTDKGLRAADLFDGQVLAACGGGVPNTTGVQAQLDVTGSPFAGEEIVLTTSKLAPFEMLGVLMMGDALNQPMPGASGLGQFCVGGNLRRVLTPITPADGTGRRRYALSTDTLATSTGTVTVVPGETWVFQEWHRDSTATGLPTSNTSTALAITWR</sequence>
<evidence type="ECO:0000313" key="1">
    <source>
        <dbReference type="EMBL" id="QDV09891.1"/>
    </source>
</evidence>
<dbReference type="OrthoDB" id="9800887at2"/>
<dbReference type="AlphaFoldDB" id="A0A518F0N0"/>